<evidence type="ECO:0000313" key="3">
    <source>
        <dbReference type="Proteomes" id="UP001168821"/>
    </source>
</evidence>
<keyword evidence="1" id="KW-0812">Transmembrane</keyword>
<organism evidence="2 3">
    <name type="scientific">Zophobas morio</name>
    <dbReference type="NCBI Taxonomy" id="2755281"/>
    <lineage>
        <taxon>Eukaryota</taxon>
        <taxon>Metazoa</taxon>
        <taxon>Ecdysozoa</taxon>
        <taxon>Arthropoda</taxon>
        <taxon>Hexapoda</taxon>
        <taxon>Insecta</taxon>
        <taxon>Pterygota</taxon>
        <taxon>Neoptera</taxon>
        <taxon>Endopterygota</taxon>
        <taxon>Coleoptera</taxon>
        <taxon>Polyphaga</taxon>
        <taxon>Cucujiformia</taxon>
        <taxon>Tenebrionidae</taxon>
        <taxon>Zophobas</taxon>
    </lineage>
</organism>
<dbReference type="AlphaFoldDB" id="A0AA38IUZ7"/>
<dbReference type="Proteomes" id="UP001168821">
    <property type="component" value="Unassembled WGS sequence"/>
</dbReference>
<protein>
    <submittedName>
        <fullName evidence="2">Uncharacterized protein</fullName>
    </submittedName>
</protein>
<keyword evidence="3" id="KW-1185">Reference proteome</keyword>
<evidence type="ECO:0000256" key="1">
    <source>
        <dbReference type="SAM" id="Phobius"/>
    </source>
</evidence>
<keyword evidence="1" id="KW-1133">Transmembrane helix</keyword>
<accession>A0AA38IUZ7</accession>
<proteinExistence type="predicted"/>
<comment type="caution">
    <text evidence="2">The sequence shown here is derived from an EMBL/GenBank/DDBJ whole genome shotgun (WGS) entry which is preliminary data.</text>
</comment>
<name>A0AA38IUZ7_9CUCU</name>
<dbReference type="EMBL" id="JALNTZ010000002">
    <property type="protein sequence ID" value="KAJ3662131.1"/>
    <property type="molecule type" value="Genomic_DNA"/>
</dbReference>
<gene>
    <name evidence="2" type="ORF">Zmor_006490</name>
</gene>
<feature type="transmembrane region" description="Helical" evidence="1">
    <location>
        <begin position="50"/>
        <end position="70"/>
    </location>
</feature>
<keyword evidence="1" id="KW-0472">Membrane</keyword>
<evidence type="ECO:0000313" key="2">
    <source>
        <dbReference type="EMBL" id="KAJ3662131.1"/>
    </source>
</evidence>
<sequence>MKTDDALTLRNHQKGTLSHFRSSFLFLLRKDFDPSLILSIISCALNSHEVYAHFLLNLTSTCLIVYLVTYRRLINS</sequence>
<reference evidence="2" key="1">
    <citation type="journal article" date="2023" name="G3 (Bethesda)">
        <title>Whole genome assemblies of Zophobas morio and Tenebrio molitor.</title>
        <authorList>
            <person name="Kaur S."/>
            <person name="Stinson S.A."/>
            <person name="diCenzo G.C."/>
        </authorList>
    </citation>
    <scope>NUCLEOTIDE SEQUENCE</scope>
    <source>
        <strain evidence="2">QUZm001</strain>
    </source>
</reference>